<name>A0A8J2RVF1_9CRUS</name>
<dbReference type="Proteomes" id="UP000789390">
    <property type="component" value="Unassembled WGS sequence"/>
</dbReference>
<organism evidence="2 3">
    <name type="scientific">Daphnia galeata</name>
    <dbReference type="NCBI Taxonomy" id="27404"/>
    <lineage>
        <taxon>Eukaryota</taxon>
        <taxon>Metazoa</taxon>
        <taxon>Ecdysozoa</taxon>
        <taxon>Arthropoda</taxon>
        <taxon>Crustacea</taxon>
        <taxon>Branchiopoda</taxon>
        <taxon>Diplostraca</taxon>
        <taxon>Cladocera</taxon>
        <taxon>Anomopoda</taxon>
        <taxon>Daphniidae</taxon>
        <taxon>Daphnia</taxon>
    </lineage>
</organism>
<evidence type="ECO:0000256" key="1">
    <source>
        <dbReference type="SAM" id="SignalP"/>
    </source>
</evidence>
<keyword evidence="1" id="KW-0732">Signal</keyword>
<dbReference type="EMBL" id="CAKKLH010000224">
    <property type="protein sequence ID" value="CAH0106656.1"/>
    <property type="molecule type" value="Genomic_DNA"/>
</dbReference>
<accession>A0A8J2RVF1</accession>
<proteinExistence type="predicted"/>
<evidence type="ECO:0000313" key="3">
    <source>
        <dbReference type="Proteomes" id="UP000789390"/>
    </source>
</evidence>
<dbReference type="AlphaFoldDB" id="A0A8J2RVF1"/>
<protein>
    <submittedName>
        <fullName evidence="2">Uncharacterized protein</fullName>
    </submittedName>
</protein>
<gene>
    <name evidence="2" type="ORF">DGAL_LOCUS9813</name>
</gene>
<feature type="signal peptide" evidence="1">
    <location>
        <begin position="1"/>
        <end position="20"/>
    </location>
</feature>
<comment type="caution">
    <text evidence="2">The sequence shown here is derived from an EMBL/GenBank/DDBJ whole genome shotgun (WGS) entry which is preliminary data.</text>
</comment>
<keyword evidence="3" id="KW-1185">Reference proteome</keyword>
<evidence type="ECO:0000313" key="2">
    <source>
        <dbReference type="EMBL" id="CAH0106656.1"/>
    </source>
</evidence>
<reference evidence="2" key="1">
    <citation type="submission" date="2021-11" db="EMBL/GenBank/DDBJ databases">
        <authorList>
            <person name="Schell T."/>
        </authorList>
    </citation>
    <scope>NUCLEOTIDE SEQUENCE</scope>
    <source>
        <strain evidence="2">M5</strain>
    </source>
</reference>
<sequence>MIASKVFFALVCVFVAVISAEEQQQQQQEEVATRDSQDLKTAGTHIGGYGGLGDGIYGGNHYGNGLYGAGLGYGGYGNGLAYGGIGSYPYAGSYGGLGAYGGGIGAYGAGHYGAGLTELDTAESELTAESEGHTAPTIKMLTDRITDTIKATTITRVSTKSSAIKVTTQDPVDITLETLDMLMEVLEALLHINSVDSQVHYVAHHQD</sequence>
<feature type="chain" id="PRO_5035205696" evidence="1">
    <location>
        <begin position="21"/>
        <end position="207"/>
    </location>
</feature>